<dbReference type="AlphaFoldDB" id="A0A813FC12"/>
<reference evidence="2" key="1">
    <citation type="submission" date="2021-02" db="EMBL/GenBank/DDBJ databases">
        <authorList>
            <person name="Dougan E. K."/>
            <person name="Rhodes N."/>
            <person name="Thang M."/>
            <person name="Chan C."/>
        </authorList>
    </citation>
    <scope>NUCLEOTIDE SEQUENCE</scope>
</reference>
<protein>
    <submittedName>
        <fullName evidence="2">Uncharacterized protein</fullName>
    </submittedName>
</protein>
<proteinExistence type="predicted"/>
<feature type="region of interest" description="Disordered" evidence="1">
    <location>
        <begin position="36"/>
        <end position="77"/>
    </location>
</feature>
<evidence type="ECO:0000313" key="3">
    <source>
        <dbReference type="Proteomes" id="UP000654075"/>
    </source>
</evidence>
<keyword evidence="3" id="KW-1185">Reference proteome</keyword>
<comment type="caution">
    <text evidence="2">The sequence shown here is derived from an EMBL/GenBank/DDBJ whole genome shotgun (WGS) entry which is preliminary data.</text>
</comment>
<feature type="compositionally biased region" description="Polar residues" evidence="1">
    <location>
        <begin position="51"/>
        <end position="77"/>
    </location>
</feature>
<feature type="non-terminal residue" evidence="2">
    <location>
        <position position="1"/>
    </location>
</feature>
<dbReference type="EMBL" id="CAJNNV010022272">
    <property type="protein sequence ID" value="CAE8607987.1"/>
    <property type="molecule type" value="Genomic_DNA"/>
</dbReference>
<name>A0A813FC12_POLGL</name>
<accession>A0A813FC12</accession>
<evidence type="ECO:0000256" key="1">
    <source>
        <dbReference type="SAM" id="MobiDB-lite"/>
    </source>
</evidence>
<evidence type="ECO:0000313" key="2">
    <source>
        <dbReference type="EMBL" id="CAE8607987.1"/>
    </source>
</evidence>
<sequence length="232" mass="24634">SFEPTGDSDTLATKSLVVTWSQRRQQQRSRLALKCAQEQDSVQASRPKVSKATQTLSYLPGSQNQRASQSCQQNEEYQTTQIPTAGQACEQTHEEGLSLTQGAADFSTAGALKDTVLLLNNTLQTFLEALHAAGPPNQPTANLAQGAADFPAAGILKDTVLLLNYTLQTSVEALIFCWASMGSFLKYDSATSTSRTTVPPSTTTTITATATTTAATSLVPTSPATITTRART</sequence>
<organism evidence="2 3">
    <name type="scientific">Polarella glacialis</name>
    <name type="common">Dinoflagellate</name>
    <dbReference type="NCBI Taxonomy" id="89957"/>
    <lineage>
        <taxon>Eukaryota</taxon>
        <taxon>Sar</taxon>
        <taxon>Alveolata</taxon>
        <taxon>Dinophyceae</taxon>
        <taxon>Suessiales</taxon>
        <taxon>Suessiaceae</taxon>
        <taxon>Polarella</taxon>
    </lineage>
</organism>
<gene>
    <name evidence="2" type="ORF">PGLA1383_LOCUS25889</name>
</gene>
<dbReference type="Proteomes" id="UP000654075">
    <property type="component" value="Unassembled WGS sequence"/>
</dbReference>